<reference evidence="8" key="1">
    <citation type="submission" date="2018-08" db="EMBL/GenBank/DDBJ databases">
        <authorList>
            <person name="Rossello M."/>
        </authorList>
    </citation>
    <scope>NUCLEOTIDE SEQUENCE [LARGE SCALE GENOMIC DNA]</scope>
    <source>
        <strain evidence="8">cv. Chinese Spring</strain>
    </source>
</reference>
<evidence type="ECO:0000259" key="6">
    <source>
        <dbReference type="Pfam" id="PF23559"/>
    </source>
</evidence>
<gene>
    <name evidence="8" type="primary">LOC123113507</name>
</gene>
<accession>A0A3B6LUC1</accession>
<dbReference type="KEGG" id="taes:123113507"/>
<dbReference type="Gene3D" id="3.40.50.300">
    <property type="entry name" value="P-loop containing nucleotide triphosphate hydrolases"/>
    <property type="match status" value="1"/>
</dbReference>
<dbReference type="GeneID" id="123113507"/>
<keyword evidence="2" id="KW-0611">Plant defense</keyword>
<evidence type="ECO:0000256" key="3">
    <source>
        <dbReference type="SAM" id="Coils"/>
    </source>
</evidence>
<dbReference type="Gene3D" id="1.10.10.10">
    <property type="entry name" value="Winged helix-like DNA-binding domain superfamily/Winged helix DNA-binding domain"/>
    <property type="match status" value="1"/>
</dbReference>
<feature type="domain" description="Disease resistance protein winged helix" evidence="6">
    <location>
        <begin position="413"/>
        <end position="441"/>
    </location>
</feature>
<dbReference type="PRINTS" id="PR00364">
    <property type="entry name" value="DISEASERSIST"/>
</dbReference>
<dbReference type="RefSeq" id="XP_044390698.1">
    <property type="nucleotide sequence ID" value="XM_044534763.1"/>
</dbReference>
<dbReference type="InterPro" id="IPR042197">
    <property type="entry name" value="Apaf_helical"/>
</dbReference>
<dbReference type="InterPro" id="IPR055414">
    <property type="entry name" value="LRR_R13L4/SHOC2-like"/>
</dbReference>
<evidence type="ECO:0000313" key="8">
    <source>
        <dbReference type="EnsemblPlants" id="TraesCS5B02G417500.1"/>
    </source>
</evidence>
<dbReference type="Gene3D" id="1.10.8.430">
    <property type="entry name" value="Helical domain of apoptotic protease-activating factors"/>
    <property type="match status" value="1"/>
</dbReference>
<feature type="coiled-coil region" evidence="3">
    <location>
        <begin position="78"/>
        <end position="112"/>
    </location>
</feature>
<dbReference type="InterPro" id="IPR058922">
    <property type="entry name" value="WHD_DRP"/>
</dbReference>
<dbReference type="Gramene" id="TraesCS5B03G1028900.1">
    <property type="protein sequence ID" value="TraesCS5B03G1028900.1.CDS"/>
    <property type="gene ID" value="TraesCS5B03G1028900"/>
</dbReference>
<dbReference type="EnsemblPlants" id="TraesCS5B02G417500.1">
    <property type="protein sequence ID" value="TraesCS5B02G417500.1"/>
    <property type="gene ID" value="TraesCS5B02G417500"/>
</dbReference>
<dbReference type="SUPFAM" id="SSF52540">
    <property type="entry name" value="P-loop containing nucleoside triphosphate hydrolases"/>
    <property type="match status" value="1"/>
</dbReference>
<protein>
    <submittedName>
        <fullName evidence="8">Uncharacterized protein</fullName>
    </submittedName>
</protein>
<dbReference type="InterPro" id="IPR044974">
    <property type="entry name" value="Disease_R_plants"/>
</dbReference>
<sequence length="1069" mass="119436">MMDGQPMVSYSTGAINSLLDKLTKVKKHPDKILDLRRALVALESDFFGKLARRREMNSQVEAWVKHVSELVFDMEDWIEQKGHEQLEIEEEMENFQAQIKHARELCERYNLVTEVRTDFHGPAVVPGQVTKTDSRPLVEDKSGIIVDVPNPRDGLLKLLRSEHEKRLKTVFIVGMEGLGKTTLAKEIYEELQGEFDCRAFVTLGRRPSMRGTLMDILRQVKSSQKKNKVKPKTNPRYGGEKSDQDLENLVSKLWDYLGTKRYFILVDGVWSTQAWGIINCALPNKNHGSRVLTTTCISDVGKFCSVRPTDVYWMETLSDKKSEVVYEQETKRVKEWPAEVATNMLNMCGGMPLAIIIAAGILSTKDEELPELNMSVVSSLEQYSTSKGMAKILQISYAALSMPLKSCLLYLSIFREDYTIKKDRLIHLWIAEGLIPIKDKEIKCQEIRDEETRCEEVIVDGGEKTREKRGEEKRREETSGEEKGGEDTVEGGKGAGVKEKRGEEIICEEKSSEEKGAEETSGGKIRCEEAISEEKDGKGDEESLWETGEKYFNELITRRLIQPVFGYDDDQAVGCTVHSVILDFIKSLSCNGNFVTFGADLKSGLFPGSKHTVRRFSLDCYDDQDEDGTLASIAVHLSRVRSVTVLGDIQGIAGFSALTVSGEIQGTSVLPSFKLIRVLDLEDTAHLRKHHLEGIGGLVLLRYLGLAGTDVDELPEEIGELEQLDTLNLRRTTNLNTLPACIAEQIRLAHLLIEATVKLPSKILEMQGLEEVSTIGVGNSSSIGSVVQLLKKSERLRVLGLRFDRSHLSDDENARALFEQVANCTKLRSLSLDCLDNKLLDLLLRFPPSDELRRFELKVSAPLRRGLAPLVSVTHMDIEIVRLNNEGVRVLGGLPKLVLLKLVSSGIIESKLKLKRIIEPQLLKKIVRVTMRLGKRIPLTKKKGINSRCTVSGDDGFNCLKVFSFNCLSGGTELRFTSGAMKKLERLSLQFSALQTKPRYGNFSFGIPCLSSLTHVHATVNCKSAKAKVVRDAEKAIRDQVAMLSSVQTAVFSTNNTSSGTKQTRQLLP</sequence>
<dbReference type="InterPro" id="IPR032675">
    <property type="entry name" value="LRR_dom_sf"/>
</dbReference>
<evidence type="ECO:0000259" key="5">
    <source>
        <dbReference type="Pfam" id="PF00931"/>
    </source>
</evidence>
<dbReference type="Gene3D" id="1.20.5.4130">
    <property type="match status" value="1"/>
</dbReference>
<name>A0A3B6LUC1_WHEAT</name>
<dbReference type="Proteomes" id="UP000019116">
    <property type="component" value="Chromosome 5B"/>
</dbReference>
<reference evidence="8" key="2">
    <citation type="submission" date="2018-10" db="UniProtKB">
        <authorList>
            <consortium name="EnsemblPlants"/>
        </authorList>
    </citation>
    <scope>IDENTIFICATION</scope>
</reference>
<dbReference type="InterPro" id="IPR036388">
    <property type="entry name" value="WH-like_DNA-bd_sf"/>
</dbReference>
<keyword evidence="3" id="KW-0175">Coiled coil</keyword>
<keyword evidence="1" id="KW-0677">Repeat</keyword>
<dbReference type="InterPro" id="IPR002182">
    <property type="entry name" value="NB-ARC"/>
</dbReference>
<dbReference type="AlphaFoldDB" id="A0A3B6LUC1"/>
<dbReference type="SUPFAM" id="SSF52058">
    <property type="entry name" value="L domain-like"/>
    <property type="match status" value="1"/>
</dbReference>
<feature type="region of interest" description="Disordered" evidence="4">
    <location>
        <begin position="222"/>
        <end position="242"/>
    </location>
</feature>
<evidence type="ECO:0000256" key="1">
    <source>
        <dbReference type="ARBA" id="ARBA00022737"/>
    </source>
</evidence>
<proteinExistence type="predicted"/>
<feature type="compositionally biased region" description="Basic and acidic residues" evidence="4">
    <location>
        <begin position="462"/>
        <end position="486"/>
    </location>
</feature>
<dbReference type="Pfam" id="PF23559">
    <property type="entry name" value="WHD_DRP"/>
    <property type="match status" value="2"/>
</dbReference>
<feature type="domain" description="NB-ARC" evidence="5">
    <location>
        <begin position="164"/>
        <end position="326"/>
    </location>
</feature>
<evidence type="ECO:0000256" key="4">
    <source>
        <dbReference type="SAM" id="MobiDB-lite"/>
    </source>
</evidence>
<dbReference type="GO" id="GO:0043531">
    <property type="term" value="F:ADP binding"/>
    <property type="evidence" value="ECO:0007669"/>
    <property type="project" value="InterPro"/>
</dbReference>
<feature type="region of interest" description="Disordered" evidence="4">
    <location>
        <begin position="462"/>
        <end position="498"/>
    </location>
</feature>
<dbReference type="SMR" id="A0A3B6LUC1"/>
<dbReference type="Pfam" id="PF00931">
    <property type="entry name" value="NB-ARC"/>
    <property type="match status" value="1"/>
</dbReference>
<dbReference type="GO" id="GO:0006952">
    <property type="term" value="P:defense response"/>
    <property type="evidence" value="ECO:0007669"/>
    <property type="project" value="UniProtKB-KW"/>
</dbReference>
<dbReference type="Pfam" id="PF23598">
    <property type="entry name" value="LRR_14"/>
    <property type="match status" value="1"/>
</dbReference>
<evidence type="ECO:0000256" key="2">
    <source>
        <dbReference type="ARBA" id="ARBA00022821"/>
    </source>
</evidence>
<feature type="domain" description="Disease resistance R13L4/SHOC-2-like LRR" evidence="7">
    <location>
        <begin position="659"/>
        <end position="1043"/>
    </location>
</feature>
<dbReference type="PANTHER" id="PTHR23155:SF1228">
    <property type="entry name" value="NB-ARC DOMAIN CONTAINING PROTEIN, EXPRESSED"/>
    <property type="match status" value="1"/>
</dbReference>
<dbReference type="Gramene" id="TraesCS5B02G417500.1">
    <property type="protein sequence ID" value="TraesCS5B02G417500.1"/>
    <property type="gene ID" value="TraesCS5B02G417500"/>
</dbReference>
<evidence type="ECO:0000259" key="7">
    <source>
        <dbReference type="Pfam" id="PF23598"/>
    </source>
</evidence>
<dbReference type="Gene3D" id="3.80.10.10">
    <property type="entry name" value="Ribonuclease Inhibitor"/>
    <property type="match status" value="1"/>
</dbReference>
<dbReference type="GO" id="GO:0051707">
    <property type="term" value="P:response to other organism"/>
    <property type="evidence" value="ECO:0007669"/>
    <property type="project" value="UniProtKB-ARBA"/>
</dbReference>
<feature type="domain" description="Disease resistance protein winged helix" evidence="6">
    <location>
        <begin position="540"/>
        <end position="585"/>
    </location>
</feature>
<evidence type="ECO:0000313" key="9">
    <source>
        <dbReference type="Proteomes" id="UP000019116"/>
    </source>
</evidence>
<keyword evidence="9" id="KW-1185">Reference proteome</keyword>
<dbReference type="PANTHER" id="PTHR23155">
    <property type="entry name" value="DISEASE RESISTANCE PROTEIN RP"/>
    <property type="match status" value="1"/>
</dbReference>
<organism evidence="8">
    <name type="scientific">Triticum aestivum</name>
    <name type="common">Wheat</name>
    <dbReference type="NCBI Taxonomy" id="4565"/>
    <lineage>
        <taxon>Eukaryota</taxon>
        <taxon>Viridiplantae</taxon>
        <taxon>Streptophyta</taxon>
        <taxon>Embryophyta</taxon>
        <taxon>Tracheophyta</taxon>
        <taxon>Spermatophyta</taxon>
        <taxon>Magnoliopsida</taxon>
        <taxon>Liliopsida</taxon>
        <taxon>Poales</taxon>
        <taxon>Poaceae</taxon>
        <taxon>BOP clade</taxon>
        <taxon>Pooideae</taxon>
        <taxon>Triticodae</taxon>
        <taxon>Triticeae</taxon>
        <taxon>Triticinae</taxon>
        <taxon>Triticum</taxon>
    </lineage>
</organism>
<dbReference type="InterPro" id="IPR027417">
    <property type="entry name" value="P-loop_NTPase"/>
</dbReference>
<feature type="compositionally biased region" description="Basic residues" evidence="4">
    <location>
        <begin position="223"/>
        <end position="233"/>
    </location>
</feature>